<feature type="region of interest" description="Disordered" evidence="9">
    <location>
        <begin position="349"/>
        <end position="490"/>
    </location>
</feature>
<keyword evidence="6" id="KW-0597">Phosphoprotein</keyword>
<dbReference type="PANTHER" id="PTHR31633:SF1">
    <property type="entry name" value="H_ACA RIBONUCLEOPROTEIN COMPLEX NON-CORE SUBUNIT NAF1"/>
    <property type="match status" value="1"/>
</dbReference>
<keyword evidence="5" id="KW-0698">rRNA processing</keyword>
<accession>I0Z5L3</accession>
<feature type="region of interest" description="Disordered" evidence="9">
    <location>
        <begin position="526"/>
        <end position="575"/>
    </location>
</feature>
<dbReference type="InterPro" id="IPR040309">
    <property type="entry name" value="Naf1"/>
</dbReference>
<dbReference type="KEGG" id="csl:COCSUDRAFT_64906"/>
<evidence type="ECO:0000313" key="10">
    <source>
        <dbReference type="EMBL" id="EIE25932.1"/>
    </source>
</evidence>
<evidence type="ECO:0000256" key="8">
    <source>
        <dbReference type="ARBA" id="ARBA00023242"/>
    </source>
</evidence>
<organism evidence="10 11">
    <name type="scientific">Coccomyxa subellipsoidea (strain C-169)</name>
    <name type="common">Green microalga</name>
    <dbReference type="NCBI Taxonomy" id="574566"/>
    <lineage>
        <taxon>Eukaryota</taxon>
        <taxon>Viridiplantae</taxon>
        <taxon>Chlorophyta</taxon>
        <taxon>core chlorophytes</taxon>
        <taxon>Trebouxiophyceae</taxon>
        <taxon>Trebouxiophyceae incertae sedis</taxon>
        <taxon>Coccomyxaceae</taxon>
        <taxon>Coccomyxa</taxon>
        <taxon>Coccomyxa subellipsoidea</taxon>
    </lineage>
</organism>
<keyword evidence="11" id="KW-1185">Reference proteome</keyword>
<comment type="similarity">
    <text evidence="2">Belongs to the NAF1 family.</text>
</comment>
<dbReference type="GO" id="GO:0001522">
    <property type="term" value="P:pseudouridine synthesis"/>
    <property type="evidence" value="ECO:0007669"/>
    <property type="project" value="InterPro"/>
</dbReference>
<evidence type="ECO:0000256" key="6">
    <source>
        <dbReference type="ARBA" id="ARBA00022553"/>
    </source>
</evidence>
<dbReference type="RefSeq" id="XP_005650476.1">
    <property type="nucleotide sequence ID" value="XM_005650419.1"/>
</dbReference>
<feature type="region of interest" description="Disordered" evidence="9">
    <location>
        <begin position="64"/>
        <end position="168"/>
    </location>
</feature>
<name>I0Z5L3_COCSC</name>
<proteinExistence type="inferred from homology"/>
<feature type="compositionally biased region" description="Basic and acidic residues" evidence="9">
    <location>
        <begin position="110"/>
        <end position="125"/>
    </location>
</feature>
<sequence>MGGRHQDTDMSVAAAYAAGGTFEAPIRPSRAPHQPRARSARVPMHEEDYEDLPSVDDLAVAARAAAGAPDPVGPVLRQALGEEVEEEDELLEPHAEALVTSNIDSPMEEAETHGETLDHADRGDEADNEDDEAASSSDESMSESSEETSSESDSSDDEDNAVMALTSDAPSLRIQLKVGEDETVKLVVKRDAYNPEELRAEIDRMERDGPDPNAEEEEEIEAAKREEAATLPQVEPLDVQISPEDTLLPVGLVSAIIGSIIVVQAPENGRAVTEGSVLCLSNREPIGKVEEVFGPVMQPLYSLRYACGPTPPAELAVGAEMCSVERLTQYVLPEELYVKGYDAGEAEAVSEADAEEYEFSDDEKEAAWRREQKALQPAKRKAQDAPRGRSGARGGRHNGRHSTGSADPGTGGRRSGRGRGRGGGYSEGGHRQAPQQNHQAAQPMQGYAGPGPGSFMPGYAPYGPPGYGPPQSAGPAYAPHQQSYAPAQPGAYGNFEYAAQYGSFPDQYGQQAYGGNNQYQAQLSYMPQQAQYGPPRPLGMQGAASATDAYIGGGQSSGRGRREHLQRVGQGKRSQ</sequence>
<keyword evidence="8" id="KW-0539">Nucleus</keyword>
<evidence type="ECO:0000256" key="1">
    <source>
        <dbReference type="ARBA" id="ARBA00004123"/>
    </source>
</evidence>
<feature type="compositionally biased region" description="Acidic residues" evidence="9">
    <location>
        <begin position="140"/>
        <end position="160"/>
    </location>
</feature>
<dbReference type="OrthoDB" id="21550at2759"/>
<dbReference type="Proteomes" id="UP000007264">
    <property type="component" value="Unassembled WGS sequence"/>
</dbReference>
<dbReference type="STRING" id="574566.I0Z5L3"/>
<dbReference type="GO" id="GO:0006364">
    <property type="term" value="P:rRNA processing"/>
    <property type="evidence" value="ECO:0007669"/>
    <property type="project" value="UniProtKB-KW"/>
</dbReference>
<dbReference type="InterPro" id="IPR007504">
    <property type="entry name" value="H/ACA_rnp_Gar1/Naf1"/>
</dbReference>
<evidence type="ECO:0000256" key="3">
    <source>
        <dbReference type="ARBA" id="ARBA00021438"/>
    </source>
</evidence>
<feature type="compositionally biased region" description="Acidic residues" evidence="9">
    <location>
        <begin position="349"/>
        <end position="364"/>
    </location>
</feature>
<reference evidence="10 11" key="1">
    <citation type="journal article" date="2012" name="Genome Biol.">
        <title>The genome of the polar eukaryotic microalga coccomyxa subellipsoidea reveals traits of cold adaptation.</title>
        <authorList>
            <person name="Blanc G."/>
            <person name="Agarkova I."/>
            <person name="Grimwood J."/>
            <person name="Kuo A."/>
            <person name="Brueggeman A."/>
            <person name="Dunigan D."/>
            <person name="Gurnon J."/>
            <person name="Ladunga I."/>
            <person name="Lindquist E."/>
            <person name="Lucas S."/>
            <person name="Pangilinan J."/>
            <person name="Proschold T."/>
            <person name="Salamov A."/>
            <person name="Schmutz J."/>
            <person name="Weeks D."/>
            <person name="Yamada T."/>
            <person name="Claverie J.M."/>
            <person name="Grigoriev I."/>
            <person name="Van Etten J."/>
            <person name="Lomsadze A."/>
            <person name="Borodovsky M."/>
        </authorList>
    </citation>
    <scope>NUCLEOTIDE SEQUENCE [LARGE SCALE GENOMIC DNA]</scope>
    <source>
        <strain evidence="10 11">C-169</strain>
    </source>
</reference>
<dbReference type="InterPro" id="IPR009000">
    <property type="entry name" value="Transl_B-barrel_sf"/>
</dbReference>
<dbReference type="GeneID" id="17043936"/>
<feature type="compositionally biased region" description="Low complexity" evidence="9">
    <location>
        <begin position="64"/>
        <end position="81"/>
    </location>
</feature>
<dbReference type="eggNOG" id="KOG2236">
    <property type="taxonomic scope" value="Eukaryota"/>
</dbReference>
<dbReference type="GO" id="GO:0005634">
    <property type="term" value="C:nucleus"/>
    <property type="evidence" value="ECO:0007669"/>
    <property type="project" value="UniProtKB-SubCell"/>
</dbReference>
<feature type="compositionally biased region" description="Low complexity" evidence="9">
    <location>
        <begin position="431"/>
        <end position="445"/>
    </location>
</feature>
<dbReference type="PANTHER" id="PTHR31633">
    <property type="entry name" value="H/ACA RIBONUCLEOPROTEIN COMPLEX NON-CORE SUBUNIT NAF1"/>
    <property type="match status" value="1"/>
</dbReference>
<evidence type="ECO:0000256" key="5">
    <source>
        <dbReference type="ARBA" id="ARBA00022552"/>
    </source>
</evidence>
<evidence type="ECO:0000313" key="11">
    <source>
        <dbReference type="Proteomes" id="UP000007264"/>
    </source>
</evidence>
<dbReference type="SUPFAM" id="SSF50447">
    <property type="entry name" value="Translation proteins"/>
    <property type="match status" value="1"/>
</dbReference>
<comment type="caution">
    <text evidence="10">The sequence shown here is derived from an EMBL/GenBank/DDBJ whole genome shotgun (WGS) entry which is preliminary data.</text>
</comment>
<evidence type="ECO:0000256" key="9">
    <source>
        <dbReference type="SAM" id="MobiDB-lite"/>
    </source>
</evidence>
<dbReference type="AlphaFoldDB" id="I0Z5L3"/>
<dbReference type="EMBL" id="AGSI01000003">
    <property type="protein sequence ID" value="EIE25932.1"/>
    <property type="molecule type" value="Genomic_DNA"/>
</dbReference>
<comment type="subcellular location">
    <subcellularLocation>
        <location evidence="1">Nucleus</location>
    </subcellularLocation>
</comment>
<dbReference type="GO" id="GO:0000493">
    <property type="term" value="P:box H/ACA snoRNP assembly"/>
    <property type="evidence" value="ECO:0007669"/>
    <property type="project" value="InterPro"/>
</dbReference>
<keyword evidence="4" id="KW-0690">Ribosome biogenesis</keyword>
<dbReference type="Gene3D" id="2.40.10.230">
    <property type="entry name" value="Probable tRNA pseudouridine synthase domain"/>
    <property type="match status" value="1"/>
</dbReference>
<keyword evidence="7" id="KW-0694">RNA-binding</keyword>
<feature type="region of interest" description="Disordered" evidence="9">
    <location>
        <begin position="206"/>
        <end position="231"/>
    </location>
</feature>
<evidence type="ECO:0000256" key="7">
    <source>
        <dbReference type="ARBA" id="ARBA00022884"/>
    </source>
</evidence>
<dbReference type="GO" id="GO:0003723">
    <property type="term" value="F:RNA binding"/>
    <property type="evidence" value="ECO:0007669"/>
    <property type="project" value="UniProtKB-KW"/>
</dbReference>
<dbReference type="GO" id="GO:0005732">
    <property type="term" value="C:sno(s)RNA-containing ribonucleoprotein complex"/>
    <property type="evidence" value="ECO:0007669"/>
    <property type="project" value="InterPro"/>
</dbReference>
<gene>
    <name evidence="10" type="ORF">COCSUDRAFT_64906</name>
</gene>
<dbReference type="Pfam" id="PF04410">
    <property type="entry name" value="Gar1"/>
    <property type="match status" value="1"/>
</dbReference>
<dbReference type="InterPro" id="IPR038664">
    <property type="entry name" value="Gar1/Naf1_Cbf5-bd_sf"/>
</dbReference>
<protein>
    <recommendedName>
        <fullName evidence="3">H/ACA ribonucleoprotein complex non-core subunit NAF1</fullName>
    </recommendedName>
</protein>
<feature type="region of interest" description="Disordered" evidence="9">
    <location>
        <begin position="22"/>
        <end position="51"/>
    </location>
</feature>
<evidence type="ECO:0000256" key="2">
    <source>
        <dbReference type="ARBA" id="ARBA00009801"/>
    </source>
</evidence>
<evidence type="ECO:0000256" key="4">
    <source>
        <dbReference type="ARBA" id="ARBA00022517"/>
    </source>
</evidence>
<feature type="compositionally biased region" description="Low complexity" evidence="9">
    <location>
        <begin position="469"/>
        <end position="479"/>
    </location>
</feature>